<protein>
    <submittedName>
        <fullName evidence="1">DUF4176 domain-containing protein</fullName>
    </submittedName>
</protein>
<evidence type="ECO:0000313" key="2">
    <source>
        <dbReference type="Proteomes" id="UP000824087"/>
    </source>
</evidence>
<reference evidence="1" key="1">
    <citation type="submission" date="2020-10" db="EMBL/GenBank/DDBJ databases">
        <authorList>
            <person name="Gilroy R."/>
        </authorList>
    </citation>
    <scope>NUCLEOTIDE SEQUENCE</scope>
    <source>
        <strain evidence="1">CHK197-8231</strain>
    </source>
</reference>
<sequence>MGETMLPIGSVCRIKDDQIVMIVGYFPINVESSNYMYDYVAEKYPEGTLTNHQVIHFNRQDVKEVLHKGYMDDSCAKFMERVTKMSMMFKEKKNELIDKDSNIVQEKNTTSISNVYQFDESGRVIEDEIQNPVKEQTKIVDMNIEDKSQMHEEYQSGAYQFGKDGKVLMEATTNLESKPMTLYQFDENGIVVTDRSATQKEELPKLENVSNPFALNKSKENTEVEHDTKKWPIFKSLKFDQNGVVLAAEEY</sequence>
<accession>A0A9D1HU30</accession>
<organism evidence="1 2">
    <name type="scientific">Candidatus Fimihabitans intestinipullorum</name>
    <dbReference type="NCBI Taxonomy" id="2840820"/>
    <lineage>
        <taxon>Bacteria</taxon>
        <taxon>Bacillati</taxon>
        <taxon>Mycoplasmatota</taxon>
        <taxon>Mycoplasmatota incertae sedis</taxon>
        <taxon>Candidatus Fimihabitans</taxon>
    </lineage>
</organism>
<dbReference type="InterPro" id="IPR025233">
    <property type="entry name" value="DUF4176"/>
</dbReference>
<comment type="caution">
    <text evidence="1">The sequence shown here is derived from an EMBL/GenBank/DDBJ whole genome shotgun (WGS) entry which is preliminary data.</text>
</comment>
<dbReference type="Proteomes" id="UP000824087">
    <property type="component" value="Unassembled WGS sequence"/>
</dbReference>
<name>A0A9D1HU30_9BACT</name>
<dbReference type="EMBL" id="DVML01000012">
    <property type="protein sequence ID" value="HIU22394.1"/>
    <property type="molecule type" value="Genomic_DNA"/>
</dbReference>
<proteinExistence type="predicted"/>
<gene>
    <name evidence="1" type="ORF">IAD49_02300</name>
</gene>
<dbReference type="Pfam" id="PF13780">
    <property type="entry name" value="DUF4176"/>
    <property type="match status" value="1"/>
</dbReference>
<evidence type="ECO:0000313" key="1">
    <source>
        <dbReference type="EMBL" id="HIU22394.1"/>
    </source>
</evidence>
<reference evidence="1" key="2">
    <citation type="journal article" date="2021" name="PeerJ">
        <title>Extensive microbial diversity within the chicken gut microbiome revealed by metagenomics and culture.</title>
        <authorList>
            <person name="Gilroy R."/>
            <person name="Ravi A."/>
            <person name="Getino M."/>
            <person name="Pursley I."/>
            <person name="Horton D.L."/>
            <person name="Alikhan N.F."/>
            <person name="Baker D."/>
            <person name="Gharbi K."/>
            <person name="Hall N."/>
            <person name="Watson M."/>
            <person name="Adriaenssens E.M."/>
            <person name="Foster-Nyarko E."/>
            <person name="Jarju S."/>
            <person name="Secka A."/>
            <person name="Antonio M."/>
            <person name="Oren A."/>
            <person name="Chaudhuri R.R."/>
            <person name="La Ragione R."/>
            <person name="Hildebrand F."/>
            <person name="Pallen M.J."/>
        </authorList>
    </citation>
    <scope>NUCLEOTIDE SEQUENCE</scope>
    <source>
        <strain evidence="1">CHK197-8231</strain>
    </source>
</reference>
<dbReference type="AlphaFoldDB" id="A0A9D1HU30"/>